<dbReference type="Proteomes" id="UP001497525">
    <property type="component" value="Unassembled WGS sequence"/>
</dbReference>
<sequence>MDAVETQPTTTRSEPIPGNLCYSQRTKHFGAVTADGPWPRGEIICAGRGGSGLGSPLNHVGWQQSRLRNGYVPRPFVYDGACATNGAAYLLPGFFFDPQRSGCYQQSMRYHGRCRPNGNPRYRWPPTNGYRGRGGHPPRRGINSKWSGSVPYGLNSCGAGSSYQQRGQLEDGFIDDNILADLSQCALRLDYDRPLTNSSLSKQTCILSNDCASTPHLYNLEAQTEQSAYNHLSSNFLMSAQCTDENRNLTENPKPPEKLANGKVLKDHNPENQSSFSKQPQDGELPDSTENDESRSINGHLKNSVDYLTVAWDYYEDE</sequence>
<accession>A0AAV2T3Q5</accession>
<dbReference type="AlphaFoldDB" id="A0AAV2T3Q5"/>
<protein>
    <submittedName>
        <fullName evidence="2">Uncharacterized protein</fullName>
    </submittedName>
</protein>
<proteinExistence type="predicted"/>
<reference evidence="2" key="1">
    <citation type="submission" date="2024-06" db="EMBL/GenBank/DDBJ databases">
        <authorList>
            <person name="Liu X."/>
            <person name="Lenzi L."/>
            <person name="Haldenby T S."/>
            <person name="Uol C."/>
        </authorList>
    </citation>
    <scope>NUCLEOTIDE SEQUENCE</scope>
</reference>
<evidence type="ECO:0000313" key="2">
    <source>
        <dbReference type="EMBL" id="CAL5130901.1"/>
    </source>
</evidence>
<evidence type="ECO:0000313" key="3">
    <source>
        <dbReference type="Proteomes" id="UP001497525"/>
    </source>
</evidence>
<feature type="compositionally biased region" description="Polar residues" evidence="1">
    <location>
        <begin position="271"/>
        <end position="280"/>
    </location>
</feature>
<comment type="caution">
    <text evidence="2">The sequence shown here is derived from an EMBL/GenBank/DDBJ whole genome shotgun (WGS) entry which is preliminary data.</text>
</comment>
<name>A0AAV2T3Q5_CALDB</name>
<dbReference type="EMBL" id="CAXLJL010000078">
    <property type="protein sequence ID" value="CAL5130901.1"/>
    <property type="molecule type" value="Genomic_DNA"/>
</dbReference>
<gene>
    <name evidence="2" type="ORF">CDAUBV1_LOCUS3104</name>
</gene>
<feature type="region of interest" description="Disordered" evidence="1">
    <location>
        <begin position="122"/>
        <end position="141"/>
    </location>
</feature>
<evidence type="ECO:0000256" key="1">
    <source>
        <dbReference type="SAM" id="MobiDB-lite"/>
    </source>
</evidence>
<organism evidence="2 3">
    <name type="scientific">Calicophoron daubneyi</name>
    <name type="common">Rumen fluke</name>
    <name type="synonym">Paramphistomum daubneyi</name>
    <dbReference type="NCBI Taxonomy" id="300641"/>
    <lineage>
        <taxon>Eukaryota</taxon>
        <taxon>Metazoa</taxon>
        <taxon>Spiralia</taxon>
        <taxon>Lophotrochozoa</taxon>
        <taxon>Platyhelminthes</taxon>
        <taxon>Trematoda</taxon>
        <taxon>Digenea</taxon>
        <taxon>Plagiorchiida</taxon>
        <taxon>Pronocephalata</taxon>
        <taxon>Paramphistomoidea</taxon>
        <taxon>Paramphistomidae</taxon>
        <taxon>Calicophoron</taxon>
    </lineage>
</organism>
<feature type="region of interest" description="Disordered" evidence="1">
    <location>
        <begin position="246"/>
        <end position="300"/>
    </location>
</feature>